<dbReference type="InterPro" id="IPR012337">
    <property type="entry name" value="RNaseH-like_sf"/>
</dbReference>
<keyword evidence="6" id="KW-0064">Aspartyl protease</keyword>
<dbReference type="InterPro" id="IPR001584">
    <property type="entry name" value="Integrase_cat-core"/>
</dbReference>
<keyword evidence="1" id="KW-0645">Protease</keyword>
<evidence type="ECO:0000259" key="16">
    <source>
        <dbReference type="PROSITE" id="PS50878"/>
    </source>
</evidence>
<feature type="domain" description="Integrase catalytic" evidence="17">
    <location>
        <begin position="554"/>
        <end position="720"/>
    </location>
</feature>
<dbReference type="PANTHER" id="PTHR37984">
    <property type="entry name" value="PROTEIN CBG26694"/>
    <property type="match status" value="1"/>
</dbReference>
<reference evidence="18" key="1">
    <citation type="submission" date="2021-03" db="EMBL/GenBank/DDBJ databases">
        <title>Draft genome sequence of rust myrtle Austropuccinia psidii MF-1, a brazilian biotype.</title>
        <authorList>
            <person name="Quecine M.C."/>
            <person name="Pachon D.M.R."/>
            <person name="Bonatelli M.L."/>
            <person name="Correr F.H."/>
            <person name="Franceschini L.M."/>
            <person name="Leite T.F."/>
            <person name="Margarido G.R.A."/>
            <person name="Almeida C.A."/>
            <person name="Ferrarezi J.A."/>
            <person name="Labate C.A."/>
        </authorList>
    </citation>
    <scope>NUCLEOTIDE SEQUENCE</scope>
    <source>
        <strain evidence="18">MF-1</strain>
    </source>
</reference>
<evidence type="ECO:0000256" key="7">
    <source>
        <dbReference type="ARBA" id="ARBA00022759"/>
    </source>
</evidence>
<dbReference type="GO" id="GO:0004190">
    <property type="term" value="F:aspartic-type endopeptidase activity"/>
    <property type="evidence" value="ECO:0007669"/>
    <property type="project" value="UniProtKB-KW"/>
</dbReference>
<keyword evidence="19" id="KW-1185">Reference proteome</keyword>
<evidence type="ECO:0000256" key="3">
    <source>
        <dbReference type="ARBA" id="ARBA00022695"/>
    </source>
</evidence>
<evidence type="ECO:0000313" key="18">
    <source>
        <dbReference type="EMBL" id="MBW0544176.1"/>
    </source>
</evidence>
<evidence type="ECO:0000256" key="13">
    <source>
        <dbReference type="ARBA" id="ARBA00022932"/>
    </source>
</evidence>
<sequence>MSMRIGNLAFANTIVNRSAFSNSCFPPLRHGFDCSIKLKPNSVPPFGRIYQLSSPERSQLQFYIKDLLSKGFIQVSSSPAAAPIFFVKSKGKADRPCVDYRELNSMTIRDSYPIPHFALLLDNLKGCKFLSKIDLKAAFNLLRVHPDSVPLTTFCTPWGLFEYLVMPFGLANAPSAFKRFIQHVLREYLDVFCFVYLDDILIFSKTRYNHEQHLAKVLQKLKDNNLQASFEKCEFFKDTVIFLGLEISTKGISIDPLKLNTITTWPYPVDLKTLRQFLGFCNFHRRFINNYLSIAKPLTDLTKNGVDNPGGLLSNVDASSFAFSAILSQPNDQNLLQPVCFFSRKLTPAETSWQVHNLELGAVVEAFQQWRSWLVGTSTPVTVFSDHHNLKYFMQHQTLSPRQARWASLLSNFNFKIAHTPGHHNPADPASRQIDYLNTCTAGNTPLLSLTGTGSLKVLDLSPIDPLDNQASITPPDKFFVCPTQQHLVQLRCLCANYDPPSRSITKDNTRLFWYHGCLFVPPQGRQLIFETFHNELNGGHQGLGRTLDSILQSFLWPHLQDELWQFVNHCDSCQRLPISNGFDSILVLTDMFTKGCHLIPCQEKITSAHLSSLFLDHFVRYHGFPDCLVTDWGSVFVSSFWQAFCSRVGLKNTPSTAYHPPTNGQTERLNQTLEDYLRHFCTFPQSNWAALLPMAELCFNNTCAVSTGFSPFFLWQGFHPWAMAHPSQAHGVQAHYYNRCWLLPPVYQQGDLVLLRRRHITTLQANEKLDYRYLGPFMVEAMVGTNVVRLRLPAHLARLHPVFNISLIKSYKTPSNDPHHNLPPIPPIFVGSFPELVDWCEVADILHFK</sequence>
<dbReference type="InterPro" id="IPR043128">
    <property type="entry name" value="Rev_trsase/Diguanyl_cyclase"/>
</dbReference>
<evidence type="ECO:0000256" key="15">
    <source>
        <dbReference type="ARBA" id="ARBA00023172"/>
    </source>
</evidence>
<evidence type="ECO:0000256" key="10">
    <source>
        <dbReference type="ARBA" id="ARBA00022884"/>
    </source>
</evidence>
<keyword evidence="3" id="KW-0548">Nucleotidyltransferase</keyword>
<dbReference type="CDD" id="cd09274">
    <property type="entry name" value="RNase_HI_RT_Ty3"/>
    <property type="match status" value="1"/>
</dbReference>
<dbReference type="InterPro" id="IPR050951">
    <property type="entry name" value="Retrovirus_Pol_polyprotein"/>
</dbReference>
<dbReference type="SUPFAM" id="SSF56672">
    <property type="entry name" value="DNA/RNA polymerases"/>
    <property type="match status" value="1"/>
</dbReference>
<dbReference type="GO" id="GO:0046872">
    <property type="term" value="F:metal ion binding"/>
    <property type="evidence" value="ECO:0007669"/>
    <property type="project" value="UniProtKB-KW"/>
</dbReference>
<dbReference type="InterPro" id="IPR041588">
    <property type="entry name" value="Integrase_H2C2"/>
</dbReference>
<dbReference type="InterPro" id="IPR000477">
    <property type="entry name" value="RT_dom"/>
</dbReference>
<dbReference type="Pfam" id="PF17921">
    <property type="entry name" value="Integrase_H2C2"/>
    <property type="match status" value="1"/>
</dbReference>
<keyword evidence="15" id="KW-0233">DNA recombination</keyword>
<dbReference type="InterPro" id="IPR041373">
    <property type="entry name" value="RT_RNaseH"/>
</dbReference>
<dbReference type="OrthoDB" id="3341476at2759"/>
<evidence type="ECO:0000256" key="5">
    <source>
        <dbReference type="ARBA" id="ARBA00022723"/>
    </source>
</evidence>
<dbReference type="PANTHER" id="PTHR37984:SF5">
    <property type="entry name" value="PROTEIN NYNRIN-LIKE"/>
    <property type="match status" value="1"/>
</dbReference>
<dbReference type="Gene3D" id="3.30.420.10">
    <property type="entry name" value="Ribonuclease H-like superfamily/Ribonuclease H"/>
    <property type="match status" value="1"/>
</dbReference>
<keyword evidence="9" id="KW-0460">Magnesium</keyword>
<comment type="caution">
    <text evidence="18">The sequence shown here is derived from an EMBL/GenBank/DDBJ whole genome shotgun (WGS) entry which is preliminary data.</text>
</comment>
<dbReference type="GO" id="GO:0006508">
    <property type="term" value="P:proteolysis"/>
    <property type="evidence" value="ECO:0007669"/>
    <property type="project" value="UniProtKB-KW"/>
</dbReference>
<dbReference type="GO" id="GO:0004519">
    <property type="term" value="F:endonuclease activity"/>
    <property type="evidence" value="ECO:0007669"/>
    <property type="project" value="UniProtKB-KW"/>
</dbReference>
<dbReference type="Gene3D" id="3.10.10.10">
    <property type="entry name" value="HIV Type 1 Reverse Transcriptase, subunit A, domain 1"/>
    <property type="match status" value="1"/>
</dbReference>
<dbReference type="InterPro" id="IPR036397">
    <property type="entry name" value="RNaseH_sf"/>
</dbReference>
<evidence type="ECO:0000256" key="12">
    <source>
        <dbReference type="ARBA" id="ARBA00022918"/>
    </source>
</evidence>
<dbReference type="AlphaFoldDB" id="A0A9Q3FVG0"/>
<evidence type="ECO:0000256" key="4">
    <source>
        <dbReference type="ARBA" id="ARBA00022722"/>
    </source>
</evidence>
<keyword evidence="13" id="KW-0239">DNA-directed DNA polymerase</keyword>
<dbReference type="Gene3D" id="1.10.340.70">
    <property type="match status" value="1"/>
</dbReference>
<evidence type="ECO:0000256" key="2">
    <source>
        <dbReference type="ARBA" id="ARBA00022679"/>
    </source>
</evidence>
<dbReference type="GO" id="GO:0003887">
    <property type="term" value="F:DNA-directed DNA polymerase activity"/>
    <property type="evidence" value="ECO:0007669"/>
    <property type="project" value="UniProtKB-KW"/>
</dbReference>
<dbReference type="SUPFAM" id="SSF53098">
    <property type="entry name" value="Ribonuclease H-like"/>
    <property type="match status" value="1"/>
</dbReference>
<dbReference type="GO" id="GO:0003677">
    <property type="term" value="F:DNA binding"/>
    <property type="evidence" value="ECO:0007669"/>
    <property type="project" value="UniProtKB-KW"/>
</dbReference>
<keyword evidence="2" id="KW-0808">Transferase</keyword>
<name>A0A9Q3FVG0_9BASI</name>
<dbReference type="Gene3D" id="3.30.70.270">
    <property type="match status" value="2"/>
</dbReference>
<protein>
    <recommendedName>
        <fullName evidence="20">Reverse transcriptase</fullName>
    </recommendedName>
</protein>
<evidence type="ECO:0000256" key="8">
    <source>
        <dbReference type="ARBA" id="ARBA00022801"/>
    </source>
</evidence>
<feature type="domain" description="Reverse transcriptase" evidence="16">
    <location>
        <begin position="68"/>
        <end position="247"/>
    </location>
</feature>
<organism evidence="18 19">
    <name type="scientific">Austropuccinia psidii MF-1</name>
    <dbReference type="NCBI Taxonomy" id="1389203"/>
    <lineage>
        <taxon>Eukaryota</taxon>
        <taxon>Fungi</taxon>
        <taxon>Dikarya</taxon>
        <taxon>Basidiomycota</taxon>
        <taxon>Pucciniomycotina</taxon>
        <taxon>Pucciniomycetes</taxon>
        <taxon>Pucciniales</taxon>
        <taxon>Sphaerophragmiaceae</taxon>
        <taxon>Austropuccinia</taxon>
    </lineage>
</organism>
<dbReference type="GO" id="GO:0005634">
    <property type="term" value="C:nucleus"/>
    <property type="evidence" value="ECO:0007669"/>
    <property type="project" value="UniProtKB-ARBA"/>
</dbReference>
<dbReference type="GO" id="GO:0015074">
    <property type="term" value="P:DNA integration"/>
    <property type="evidence" value="ECO:0007669"/>
    <property type="project" value="UniProtKB-KW"/>
</dbReference>
<dbReference type="CDD" id="cd01647">
    <property type="entry name" value="RT_LTR"/>
    <property type="match status" value="1"/>
</dbReference>
<keyword evidence="14" id="KW-0238">DNA-binding</keyword>
<dbReference type="GO" id="GO:0003723">
    <property type="term" value="F:RNA binding"/>
    <property type="evidence" value="ECO:0007669"/>
    <property type="project" value="UniProtKB-KW"/>
</dbReference>
<evidence type="ECO:0000256" key="1">
    <source>
        <dbReference type="ARBA" id="ARBA00022670"/>
    </source>
</evidence>
<dbReference type="PROSITE" id="PS50994">
    <property type="entry name" value="INTEGRASE"/>
    <property type="match status" value="1"/>
</dbReference>
<keyword evidence="7" id="KW-0255">Endonuclease</keyword>
<keyword evidence="8" id="KW-0378">Hydrolase</keyword>
<evidence type="ECO:0000256" key="9">
    <source>
        <dbReference type="ARBA" id="ARBA00022842"/>
    </source>
</evidence>
<evidence type="ECO:0000259" key="17">
    <source>
        <dbReference type="PROSITE" id="PS50994"/>
    </source>
</evidence>
<dbReference type="Pfam" id="PF24626">
    <property type="entry name" value="SH3_Tf2-1"/>
    <property type="match status" value="1"/>
</dbReference>
<keyword evidence="12" id="KW-0695">RNA-directed DNA polymerase</keyword>
<accession>A0A9Q3FVG0</accession>
<evidence type="ECO:0000256" key="6">
    <source>
        <dbReference type="ARBA" id="ARBA00022750"/>
    </source>
</evidence>
<gene>
    <name evidence="18" type="ORF">O181_083891</name>
</gene>
<evidence type="ECO:0000256" key="14">
    <source>
        <dbReference type="ARBA" id="ARBA00023125"/>
    </source>
</evidence>
<keyword evidence="11" id="KW-0229">DNA integration</keyword>
<dbReference type="Pfam" id="PF17917">
    <property type="entry name" value="RT_RNaseH"/>
    <property type="match status" value="1"/>
</dbReference>
<dbReference type="InterPro" id="IPR043502">
    <property type="entry name" value="DNA/RNA_pol_sf"/>
</dbReference>
<dbReference type="Pfam" id="PF00078">
    <property type="entry name" value="RVT_1"/>
    <property type="match status" value="1"/>
</dbReference>
<evidence type="ECO:0000256" key="11">
    <source>
        <dbReference type="ARBA" id="ARBA00022908"/>
    </source>
</evidence>
<keyword evidence="10" id="KW-0694">RNA-binding</keyword>
<dbReference type="GO" id="GO:0003964">
    <property type="term" value="F:RNA-directed DNA polymerase activity"/>
    <property type="evidence" value="ECO:0007669"/>
    <property type="project" value="UniProtKB-KW"/>
</dbReference>
<evidence type="ECO:0000313" key="19">
    <source>
        <dbReference type="Proteomes" id="UP000765509"/>
    </source>
</evidence>
<dbReference type="PROSITE" id="PS50878">
    <property type="entry name" value="RT_POL"/>
    <property type="match status" value="1"/>
</dbReference>
<proteinExistence type="predicted"/>
<dbReference type="GO" id="GO:0006310">
    <property type="term" value="P:DNA recombination"/>
    <property type="evidence" value="ECO:0007669"/>
    <property type="project" value="UniProtKB-KW"/>
</dbReference>
<keyword evidence="5" id="KW-0479">Metal-binding</keyword>
<dbReference type="EMBL" id="AVOT02048992">
    <property type="protein sequence ID" value="MBW0544176.1"/>
    <property type="molecule type" value="Genomic_DNA"/>
</dbReference>
<dbReference type="Proteomes" id="UP000765509">
    <property type="component" value="Unassembled WGS sequence"/>
</dbReference>
<keyword evidence="4" id="KW-0540">Nuclease</keyword>
<dbReference type="InterPro" id="IPR056924">
    <property type="entry name" value="SH3_Tf2-1"/>
</dbReference>
<evidence type="ECO:0008006" key="20">
    <source>
        <dbReference type="Google" id="ProtNLM"/>
    </source>
</evidence>